<dbReference type="Pfam" id="PF16760">
    <property type="entry name" value="CBM53"/>
    <property type="match status" value="1"/>
</dbReference>
<dbReference type="SMART" id="SM01066">
    <property type="entry name" value="CBM_25"/>
    <property type="match status" value="1"/>
</dbReference>
<dbReference type="InterPro" id="IPR013783">
    <property type="entry name" value="Ig-like_fold"/>
</dbReference>
<name>A0A1C0A8L0_9FIRM</name>
<feature type="domain" description="Carbohydrate binding module family 25" evidence="1">
    <location>
        <begin position="13"/>
        <end position="96"/>
    </location>
</feature>
<proteinExistence type="predicted"/>
<sequence>MGIIVHPLPSNNGNKIRVKYNGVLNTADTEQIYLHAGLGYGDKWNYVTDIAMKHNEGNWIADIRVEDHDNRLNFCFKDSAEHWDNNNGDNWSYKIFK</sequence>
<protein>
    <submittedName>
        <fullName evidence="2">Carbohydrate-binding protein</fullName>
    </submittedName>
</protein>
<evidence type="ECO:0000313" key="3">
    <source>
        <dbReference type="Proteomes" id="UP000093514"/>
    </source>
</evidence>
<reference evidence="2 3" key="2">
    <citation type="submission" date="2016-08" db="EMBL/GenBank/DDBJ databases">
        <title>Orenia metallireducens sp. nov. strain Z6, a Novel Metal-reducing Firmicute from the Deep Subsurface.</title>
        <authorList>
            <person name="Maxim B.I."/>
            <person name="Kenneth K."/>
            <person name="Flynn T.M."/>
            <person name="Oloughlin E.J."/>
            <person name="Locke R.A."/>
            <person name="Weber J.R."/>
            <person name="Egan S.M."/>
            <person name="Mackie R.I."/>
            <person name="Cann I.K."/>
        </authorList>
    </citation>
    <scope>NUCLEOTIDE SEQUENCE [LARGE SCALE GENOMIC DNA]</scope>
    <source>
        <strain evidence="2 3">Z6</strain>
    </source>
</reference>
<comment type="caution">
    <text evidence="2">The sequence shown here is derived from an EMBL/GenBank/DDBJ whole genome shotgun (WGS) entry which is preliminary data.</text>
</comment>
<evidence type="ECO:0000259" key="1">
    <source>
        <dbReference type="SMART" id="SM01066"/>
    </source>
</evidence>
<dbReference type="OrthoDB" id="1683298at2"/>
<reference evidence="3" key="1">
    <citation type="submission" date="2016-07" db="EMBL/GenBank/DDBJ databases">
        <authorList>
            <person name="Florea S."/>
            <person name="Webb J.S."/>
            <person name="Jaromczyk J."/>
            <person name="Schardl C.L."/>
        </authorList>
    </citation>
    <scope>NUCLEOTIDE SEQUENCE [LARGE SCALE GENOMIC DNA]</scope>
    <source>
        <strain evidence="3">Z6</strain>
    </source>
</reference>
<dbReference type="InterPro" id="IPR005085">
    <property type="entry name" value="CBM25"/>
</dbReference>
<gene>
    <name evidence="2" type="ORF">U472_11225</name>
</gene>
<organism evidence="2 3">
    <name type="scientific">Orenia metallireducens</name>
    <dbReference type="NCBI Taxonomy" id="1413210"/>
    <lineage>
        <taxon>Bacteria</taxon>
        <taxon>Bacillati</taxon>
        <taxon>Bacillota</taxon>
        <taxon>Clostridia</taxon>
        <taxon>Halanaerobiales</taxon>
        <taxon>Halobacteroidaceae</taxon>
        <taxon>Orenia</taxon>
    </lineage>
</organism>
<dbReference type="GO" id="GO:2001070">
    <property type="term" value="F:starch binding"/>
    <property type="evidence" value="ECO:0007669"/>
    <property type="project" value="InterPro"/>
</dbReference>
<dbReference type="Gene3D" id="2.60.40.10">
    <property type="entry name" value="Immunoglobulins"/>
    <property type="match status" value="1"/>
</dbReference>
<keyword evidence="3" id="KW-1185">Reference proteome</keyword>
<accession>A0A1C0A8L0</accession>
<dbReference type="EMBL" id="LWDV01000009">
    <property type="protein sequence ID" value="OCL26554.1"/>
    <property type="molecule type" value="Genomic_DNA"/>
</dbReference>
<dbReference type="Proteomes" id="UP000093514">
    <property type="component" value="Unassembled WGS sequence"/>
</dbReference>
<dbReference type="AlphaFoldDB" id="A0A1C0A8L0"/>
<dbReference type="RefSeq" id="WP_068718500.1">
    <property type="nucleotide sequence ID" value="NZ_LWDV01000009.1"/>
</dbReference>
<evidence type="ECO:0000313" key="2">
    <source>
        <dbReference type="EMBL" id="OCL26554.1"/>
    </source>
</evidence>